<evidence type="ECO:0000256" key="1">
    <source>
        <dbReference type="SAM" id="MobiDB-lite"/>
    </source>
</evidence>
<feature type="region of interest" description="Disordered" evidence="1">
    <location>
        <begin position="142"/>
        <end position="176"/>
    </location>
</feature>
<keyword evidence="3" id="KW-1185">Reference proteome</keyword>
<organism evidence="2 3">
    <name type="scientific">Elysia crispata</name>
    <name type="common">lettuce slug</name>
    <dbReference type="NCBI Taxonomy" id="231223"/>
    <lineage>
        <taxon>Eukaryota</taxon>
        <taxon>Metazoa</taxon>
        <taxon>Spiralia</taxon>
        <taxon>Lophotrochozoa</taxon>
        <taxon>Mollusca</taxon>
        <taxon>Gastropoda</taxon>
        <taxon>Heterobranchia</taxon>
        <taxon>Euthyneura</taxon>
        <taxon>Panpulmonata</taxon>
        <taxon>Sacoglossa</taxon>
        <taxon>Placobranchoidea</taxon>
        <taxon>Plakobranchidae</taxon>
        <taxon>Elysia</taxon>
    </lineage>
</organism>
<accession>A0AAE1E4C8</accession>
<dbReference type="AlphaFoldDB" id="A0AAE1E4C8"/>
<gene>
    <name evidence="2" type="ORF">RRG08_043417</name>
</gene>
<sequence>MALPKDDFILDDDEEETSSNLQAPFDHLASMVSSPTTDTLDSVALEPPAFEDIAKLDDTVDDILNVDEKAETGDNEKVEDSGAVGDIPASNISSYFADSGDDFFDTLGGAQPVESQLGSDLFMSIAISKSEEDIRASEMNAREIKESDIKSSLSSPNDEDADGMRRQNSFLRKSEELEDEKLYEELEQSLAESTIDQGIDSKSDLKTEEQIGNLEAGESLTRIHHRERTTSACEPETIAFEGQCPQETSILAQEKDNIT</sequence>
<protein>
    <submittedName>
        <fullName evidence="2">Uncharacterized protein</fullName>
    </submittedName>
</protein>
<feature type="region of interest" description="Disordered" evidence="1">
    <location>
        <begin position="1"/>
        <end position="20"/>
    </location>
</feature>
<evidence type="ECO:0000313" key="3">
    <source>
        <dbReference type="Proteomes" id="UP001283361"/>
    </source>
</evidence>
<comment type="caution">
    <text evidence="2">The sequence shown here is derived from an EMBL/GenBank/DDBJ whole genome shotgun (WGS) entry which is preliminary data.</text>
</comment>
<feature type="compositionally biased region" description="Basic and acidic residues" evidence="1">
    <location>
        <begin position="199"/>
        <end position="209"/>
    </location>
</feature>
<evidence type="ECO:0000313" key="2">
    <source>
        <dbReference type="EMBL" id="KAK3793771.1"/>
    </source>
</evidence>
<reference evidence="2" key="1">
    <citation type="journal article" date="2023" name="G3 (Bethesda)">
        <title>A reference genome for the long-term kleptoplast-retaining sea slug Elysia crispata morphotype clarki.</title>
        <authorList>
            <person name="Eastman K.E."/>
            <person name="Pendleton A.L."/>
            <person name="Shaikh M.A."/>
            <person name="Suttiyut T."/>
            <person name="Ogas R."/>
            <person name="Tomko P."/>
            <person name="Gavelis G."/>
            <person name="Widhalm J.R."/>
            <person name="Wisecaver J.H."/>
        </authorList>
    </citation>
    <scope>NUCLEOTIDE SEQUENCE</scope>
    <source>
        <strain evidence="2">ECLA1</strain>
    </source>
</reference>
<dbReference type="EMBL" id="JAWDGP010001179">
    <property type="protein sequence ID" value="KAK3793771.1"/>
    <property type="molecule type" value="Genomic_DNA"/>
</dbReference>
<feature type="region of interest" description="Disordered" evidence="1">
    <location>
        <begin position="191"/>
        <end position="219"/>
    </location>
</feature>
<dbReference type="Proteomes" id="UP001283361">
    <property type="component" value="Unassembled WGS sequence"/>
</dbReference>
<proteinExistence type="predicted"/>
<name>A0AAE1E4C8_9GAST</name>